<dbReference type="AlphaFoldDB" id="A0A8H3HV60"/>
<reference evidence="2" key="1">
    <citation type="submission" date="2021-03" db="EMBL/GenBank/DDBJ databases">
        <authorList>
            <person name="Tagirdzhanova G."/>
        </authorList>
    </citation>
    <scope>NUCLEOTIDE SEQUENCE</scope>
</reference>
<sequence length="134" mass="14789">MIDRYQPSGPGGRLPHDDFCEQSRKYASRNREDNHRRAPLRPYSGTASPGVIVSAGEEQMLTNTQTMVNTRKTSGVSTTIGQMMGFSLWSTNAPNPMHILLTSLQVIPKPILTASPHVSVEDNHESISHFKGDN</sequence>
<evidence type="ECO:0000256" key="1">
    <source>
        <dbReference type="SAM" id="MobiDB-lite"/>
    </source>
</evidence>
<evidence type="ECO:0000313" key="3">
    <source>
        <dbReference type="Proteomes" id="UP000664203"/>
    </source>
</evidence>
<accession>A0A8H3HV60</accession>
<feature type="region of interest" description="Disordered" evidence="1">
    <location>
        <begin position="1"/>
        <end position="50"/>
    </location>
</feature>
<gene>
    <name evidence="2" type="ORF">ALECFALPRED_002932</name>
</gene>
<organism evidence="2 3">
    <name type="scientific">Alectoria fallacina</name>
    <dbReference type="NCBI Taxonomy" id="1903189"/>
    <lineage>
        <taxon>Eukaryota</taxon>
        <taxon>Fungi</taxon>
        <taxon>Dikarya</taxon>
        <taxon>Ascomycota</taxon>
        <taxon>Pezizomycotina</taxon>
        <taxon>Lecanoromycetes</taxon>
        <taxon>OSLEUM clade</taxon>
        <taxon>Lecanoromycetidae</taxon>
        <taxon>Lecanorales</taxon>
        <taxon>Lecanorineae</taxon>
        <taxon>Parmeliaceae</taxon>
        <taxon>Alectoria</taxon>
    </lineage>
</organism>
<evidence type="ECO:0000313" key="2">
    <source>
        <dbReference type="EMBL" id="CAF9903697.1"/>
    </source>
</evidence>
<dbReference type="EMBL" id="CAJPDR010000002">
    <property type="protein sequence ID" value="CAF9903697.1"/>
    <property type="molecule type" value="Genomic_DNA"/>
</dbReference>
<comment type="caution">
    <text evidence="2">The sequence shown here is derived from an EMBL/GenBank/DDBJ whole genome shotgun (WGS) entry which is preliminary data.</text>
</comment>
<dbReference type="OrthoDB" id="10290208at2759"/>
<proteinExistence type="predicted"/>
<protein>
    <submittedName>
        <fullName evidence="2">Uncharacterized protein</fullName>
    </submittedName>
</protein>
<name>A0A8H3HV60_9LECA</name>
<keyword evidence="3" id="KW-1185">Reference proteome</keyword>
<dbReference type="Proteomes" id="UP000664203">
    <property type="component" value="Unassembled WGS sequence"/>
</dbReference>
<feature type="compositionally biased region" description="Basic and acidic residues" evidence="1">
    <location>
        <begin position="14"/>
        <end position="36"/>
    </location>
</feature>